<reference evidence="1 2" key="1">
    <citation type="submission" date="2018-10" db="EMBL/GenBank/DDBJ databases">
        <title>Genomic Encyclopedia of Type Strains, Phase IV (KMG-IV): sequencing the most valuable type-strain genomes for metagenomic binning, comparative biology and taxonomic classification.</title>
        <authorList>
            <person name="Goeker M."/>
        </authorList>
    </citation>
    <scope>NUCLEOTIDE SEQUENCE [LARGE SCALE GENOMIC DNA]</scope>
    <source>
        <strain evidence="1 2">DSM 20549</strain>
    </source>
</reference>
<organism evidence="1 2">
    <name type="scientific">Planococcus citreus</name>
    <dbReference type="NCBI Taxonomy" id="1373"/>
    <lineage>
        <taxon>Bacteria</taxon>
        <taxon>Bacillati</taxon>
        <taxon>Bacillota</taxon>
        <taxon>Bacilli</taxon>
        <taxon>Bacillales</taxon>
        <taxon>Caryophanaceae</taxon>
        <taxon>Planococcus</taxon>
    </lineage>
</organism>
<evidence type="ECO:0008006" key="3">
    <source>
        <dbReference type="Google" id="ProtNLM"/>
    </source>
</evidence>
<dbReference type="Proteomes" id="UP000280791">
    <property type="component" value="Unassembled WGS sequence"/>
</dbReference>
<evidence type="ECO:0000313" key="2">
    <source>
        <dbReference type="Proteomes" id="UP000280791"/>
    </source>
</evidence>
<keyword evidence="2" id="KW-1185">Reference proteome</keyword>
<accession>A0A497YFE6</accession>
<evidence type="ECO:0000313" key="1">
    <source>
        <dbReference type="EMBL" id="RLJ82090.1"/>
    </source>
</evidence>
<sequence>MLRMGLQMMLFSSVLILAGCVSPEDELVEGVSSARAAFEEEAPEPNETAGETELYVPGGYEVEQPSDDHNVLITRGSQAFALFLNPNEAPDSTFFYDLQKANPEETWLADEKFSQHGRFGFVTVRTIAEDRYELVVSSGGAKLSTITEQAALRNHMEWMMKTARSIEAAKEE</sequence>
<comment type="caution">
    <text evidence="1">The sequence shown here is derived from an EMBL/GenBank/DDBJ whole genome shotgun (WGS) entry which is preliminary data.</text>
</comment>
<protein>
    <recommendedName>
        <fullName evidence="3">Lipoprotein</fullName>
    </recommendedName>
</protein>
<gene>
    <name evidence="1" type="ORF">DFR62_3140</name>
</gene>
<dbReference type="AlphaFoldDB" id="A0A497YFE6"/>
<name>A0A497YFE6_9BACL</name>
<dbReference type="PROSITE" id="PS51257">
    <property type="entry name" value="PROKAR_LIPOPROTEIN"/>
    <property type="match status" value="1"/>
</dbReference>
<proteinExistence type="predicted"/>
<dbReference type="EMBL" id="RCCP01000006">
    <property type="protein sequence ID" value="RLJ82090.1"/>
    <property type="molecule type" value="Genomic_DNA"/>
</dbReference>